<sequence length="875" mass="100914">MVNDRTITGISMFSSAGIAETYLSKLNIHIALANEILKDRAEYYTHFYPDTDMLVGDIMDDKILDEYVARARKLNPSFLLATPPCQGMSSLGKKEYAEDVRNYLIFAVLKVIDSLDLDVVVIENVPKFLKLCFPYENNCLGIVDILERRYGGRYNIRYDIFNAKDYGVAQSRPRAIIILYKNNYSWSYPAPEHEITLRQAIGHLPSLNNGEHSDIKYHYALNHSAMQVECMSHTDEGCSAMTNEVYYPKRADGKKVSGFHNTYKRMRWDAPCPARATNNGLISGHNNVHPGRKLADGTVSDARVLSMLELLIVSSLPQDWNLPCDYNEYLVRTLIGEAIPPMLLYKILLTLKRKDMKRVNKSDKWTMMKYIKSFDLMVKYAYVARKHGALFDDRSLDNINELMMDTGTYVPRYDVPSRDTTIFKMCQVAYSMIAYKTGRGQGQRLVFSPLGNKLIDTYMDSELDNKTKIDRVAKIYMSMLFSLPFNHPFNQMSSSFNIYPFRLIFKLLRDPRLDGRLYCDEMFYYVMWCKTIDNDDYESLVENMLGLRRMNPVDKLEMFKRTLPEEDTLANALHEAVYAFGQLAGGGIVTHHDVKRKNYIGPLHHGGFGRGMLPDYISEEELASKKRSTRNYRLNYIEFRPEIEEFADKMLAAYSYDEKPHDLYKLLGTSDYVMHLYNFYPEELREELDPKQKALVSYIMQLTDKIKQYSRNQEKGDSHRFEQVLSDAFNEFIDVEAEWIAKSGTTDVECIYLTNNEKFDLEAKSTETKLQNVVTPRLQRHRELIGSSYTIVVTPYFVKGALEDIKGTRNLLLTANSLSNFLYQSVIHCGTNISYEPIYNIVKDSMGQDISRSLNEWVEMNYGIGRVAGARGQKP</sequence>
<feature type="active site" evidence="7">
    <location>
        <position position="85"/>
    </location>
</feature>
<dbReference type="InterPro" id="IPR029063">
    <property type="entry name" value="SAM-dependent_MTases_sf"/>
</dbReference>
<dbReference type="REBASE" id="311075">
    <property type="entry name" value="M1.MspA4ORF11250P"/>
</dbReference>
<dbReference type="InterPro" id="IPR018117">
    <property type="entry name" value="C5_DNA_meth_AS"/>
</dbReference>
<evidence type="ECO:0000313" key="8">
    <source>
        <dbReference type="EMBL" id="QCD36417.1"/>
    </source>
</evidence>
<dbReference type="PROSITE" id="PS51679">
    <property type="entry name" value="SAM_MT_C5"/>
    <property type="match status" value="1"/>
</dbReference>
<comment type="similarity">
    <text evidence="7">Belongs to the class I-like SAM-binding methyltransferase superfamily. C5-methyltransferase family.</text>
</comment>
<dbReference type="PANTHER" id="PTHR10629">
    <property type="entry name" value="CYTOSINE-SPECIFIC METHYLTRANSFERASE"/>
    <property type="match status" value="1"/>
</dbReference>
<evidence type="ECO:0000256" key="7">
    <source>
        <dbReference type="PROSITE-ProRule" id="PRU01016"/>
    </source>
</evidence>
<dbReference type="Proteomes" id="UP000297031">
    <property type="component" value="Chromosome"/>
</dbReference>
<dbReference type="Gene3D" id="3.40.50.150">
    <property type="entry name" value="Vaccinia Virus protein VP39"/>
    <property type="match status" value="1"/>
</dbReference>
<keyword evidence="5" id="KW-0680">Restriction system</keyword>
<dbReference type="GO" id="GO:0003886">
    <property type="term" value="F:DNA (cytosine-5-)-methyltransferase activity"/>
    <property type="evidence" value="ECO:0007669"/>
    <property type="project" value="UniProtKB-EC"/>
</dbReference>
<evidence type="ECO:0000256" key="5">
    <source>
        <dbReference type="ARBA" id="ARBA00022747"/>
    </source>
</evidence>
<name>A0A4V1D1U4_9BACT</name>
<proteinExistence type="inferred from homology"/>
<evidence type="ECO:0000256" key="4">
    <source>
        <dbReference type="ARBA" id="ARBA00022691"/>
    </source>
</evidence>
<keyword evidence="9" id="KW-1185">Reference proteome</keyword>
<dbReference type="GO" id="GO:0003677">
    <property type="term" value="F:DNA binding"/>
    <property type="evidence" value="ECO:0007669"/>
    <property type="project" value="TreeGrafter"/>
</dbReference>
<dbReference type="GO" id="GO:0044027">
    <property type="term" value="P:negative regulation of gene expression via chromosomal CpG island methylation"/>
    <property type="evidence" value="ECO:0007669"/>
    <property type="project" value="TreeGrafter"/>
</dbReference>
<dbReference type="InterPro" id="IPR001525">
    <property type="entry name" value="C5_MeTfrase"/>
</dbReference>
<evidence type="ECO:0000256" key="6">
    <source>
        <dbReference type="ARBA" id="ARBA00047422"/>
    </source>
</evidence>
<dbReference type="EMBL" id="CP039393">
    <property type="protein sequence ID" value="QCD36417.1"/>
    <property type="molecule type" value="Genomic_DNA"/>
</dbReference>
<protein>
    <recommendedName>
        <fullName evidence="1">DNA (cytosine-5-)-methyltransferase</fullName>
        <ecNumber evidence="1">2.1.1.37</ecNumber>
    </recommendedName>
</protein>
<evidence type="ECO:0000256" key="3">
    <source>
        <dbReference type="ARBA" id="ARBA00022679"/>
    </source>
</evidence>
<dbReference type="GO" id="GO:0032259">
    <property type="term" value="P:methylation"/>
    <property type="evidence" value="ECO:0007669"/>
    <property type="project" value="UniProtKB-KW"/>
</dbReference>
<dbReference type="SUPFAM" id="SSF53335">
    <property type="entry name" value="S-adenosyl-L-methionine-dependent methyltransferases"/>
    <property type="match status" value="1"/>
</dbReference>
<reference evidence="8 9" key="1">
    <citation type="submission" date="2019-02" db="EMBL/GenBank/DDBJ databases">
        <title>Isolation and identification of novel species under the genus Muribaculum.</title>
        <authorList>
            <person name="Miyake S."/>
            <person name="Ding Y."/>
            <person name="Low A."/>
            <person name="Soh M."/>
            <person name="Seedorf H."/>
        </authorList>
    </citation>
    <scope>NUCLEOTIDE SEQUENCE [LARGE SCALE GENOMIC DNA]</scope>
    <source>
        <strain evidence="8 9">TLL-A4</strain>
    </source>
</reference>
<dbReference type="InterPro" id="IPR050390">
    <property type="entry name" value="C5-Methyltransferase"/>
</dbReference>
<dbReference type="RefSeq" id="WP_136410850.1">
    <property type="nucleotide sequence ID" value="NZ_CP039393.1"/>
</dbReference>
<evidence type="ECO:0000256" key="1">
    <source>
        <dbReference type="ARBA" id="ARBA00011975"/>
    </source>
</evidence>
<dbReference type="EC" id="2.1.1.37" evidence="1"/>
<comment type="catalytic activity">
    <reaction evidence="6">
        <text>a 2'-deoxycytidine in DNA + S-adenosyl-L-methionine = a 5-methyl-2'-deoxycytidine in DNA + S-adenosyl-L-homocysteine + H(+)</text>
        <dbReference type="Rhea" id="RHEA:13681"/>
        <dbReference type="Rhea" id="RHEA-COMP:11369"/>
        <dbReference type="Rhea" id="RHEA-COMP:11370"/>
        <dbReference type="ChEBI" id="CHEBI:15378"/>
        <dbReference type="ChEBI" id="CHEBI:57856"/>
        <dbReference type="ChEBI" id="CHEBI:59789"/>
        <dbReference type="ChEBI" id="CHEBI:85452"/>
        <dbReference type="ChEBI" id="CHEBI:85454"/>
        <dbReference type="EC" id="2.1.1.37"/>
    </reaction>
</comment>
<dbReference type="OrthoDB" id="32195at2"/>
<dbReference type="Pfam" id="PF00145">
    <property type="entry name" value="DNA_methylase"/>
    <property type="match status" value="1"/>
</dbReference>
<organism evidence="8 9">
    <name type="scientific">Muribaculum gordoncarteri</name>
    <dbReference type="NCBI Taxonomy" id="2530390"/>
    <lineage>
        <taxon>Bacteria</taxon>
        <taxon>Pseudomonadati</taxon>
        <taxon>Bacteroidota</taxon>
        <taxon>Bacteroidia</taxon>
        <taxon>Bacteroidales</taxon>
        <taxon>Muribaculaceae</taxon>
        <taxon>Muribaculum</taxon>
    </lineage>
</organism>
<evidence type="ECO:0000313" key="9">
    <source>
        <dbReference type="Proteomes" id="UP000297031"/>
    </source>
</evidence>
<keyword evidence="2 7" id="KW-0489">Methyltransferase</keyword>
<accession>A0A4V1D1U4</accession>
<dbReference type="AlphaFoldDB" id="A0A4V1D1U4"/>
<evidence type="ECO:0000256" key="2">
    <source>
        <dbReference type="ARBA" id="ARBA00022603"/>
    </source>
</evidence>
<dbReference type="GO" id="GO:0009307">
    <property type="term" value="P:DNA restriction-modification system"/>
    <property type="evidence" value="ECO:0007669"/>
    <property type="project" value="UniProtKB-KW"/>
</dbReference>
<dbReference type="Gene3D" id="3.90.120.10">
    <property type="entry name" value="DNA Methylase, subunit A, domain 2"/>
    <property type="match status" value="1"/>
</dbReference>
<gene>
    <name evidence="8" type="ORF">E7746_11250</name>
</gene>
<dbReference type="PANTHER" id="PTHR10629:SF52">
    <property type="entry name" value="DNA (CYTOSINE-5)-METHYLTRANSFERASE 1"/>
    <property type="match status" value="1"/>
</dbReference>
<dbReference type="KEGG" id="mgod:E7746_11250"/>
<dbReference type="PROSITE" id="PS00094">
    <property type="entry name" value="C5_MTASE_1"/>
    <property type="match status" value="1"/>
</dbReference>
<keyword evidence="3 7" id="KW-0808">Transferase</keyword>
<keyword evidence="4 7" id="KW-0949">S-adenosyl-L-methionine</keyword>